<dbReference type="SUPFAM" id="SSF53098">
    <property type="entry name" value="Ribonuclease H-like"/>
    <property type="match status" value="1"/>
</dbReference>
<feature type="domain" description="Integrase catalytic" evidence="2">
    <location>
        <begin position="265"/>
        <end position="472"/>
    </location>
</feature>
<keyword evidence="4" id="KW-1185">Reference proteome</keyword>
<organism evidence="3 4">
    <name type="scientific">Muricoccus nepalensis</name>
    <dbReference type="NCBI Taxonomy" id="1854500"/>
    <lineage>
        <taxon>Bacteria</taxon>
        <taxon>Pseudomonadati</taxon>
        <taxon>Pseudomonadota</taxon>
        <taxon>Alphaproteobacteria</taxon>
        <taxon>Acetobacterales</taxon>
        <taxon>Roseomonadaceae</taxon>
        <taxon>Muricoccus</taxon>
    </lineage>
</organism>
<reference evidence="3 4" key="1">
    <citation type="journal article" date="2019" name="Environ. Microbiol.">
        <title>Species interactions and distinct microbial communities in high Arctic permafrost affected cryosols are associated with the CH4 and CO2 gas fluxes.</title>
        <authorList>
            <person name="Altshuler I."/>
            <person name="Hamel J."/>
            <person name="Turney S."/>
            <person name="Magnuson E."/>
            <person name="Levesque R."/>
            <person name="Greer C."/>
            <person name="Whyte L.G."/>
        </authorList>
    </citation>
    <scope>NUCLEOTIDE SEQUENCE [LARGE SCALE GENOMIC DNA]</scope>
    <source>
        <strain evidence="3 4">S9.3B</strain>
    </source>
</reference>
<evidence type="ECO:0000259" key="2">
    <source>
        <dbReference type="PROSITE" id="PS50994"/>
    </source>
</evidence>
<dbReference type="InterPro" id="IPR012337">
    <property type="entry name" value="RNaseH-like_sf"/>
</dbReference>
<evidence type="ECO:0000256" key="1">
    <source>
        <dbReference type="SAM" id="MobiDB-lite"/>
    </source>
</evidence>
<dbReference type="RefSeq" id="WP_140884661.1">
    <property type="nucleotide sequence ID" value="NZ_RCZP01000015.1"/>
</dbReference>
<dbReference type="PROSITE" id="PS50994">
    <property type="entry name" value="INTEGRASE"/>
    <property type="match status" value="1"/>
</dbReference>
<dbReference type="Gene3D" id="3.30.420.10">
    <property type="entry name" value="Ribonuclease H-like superfamily/Ribonuclease H"/>
    <property type="match status" value="1"/>
</dbReference>
<evidence type="ECO:0000313" key="4">
    <source>
        <dbReference type="Proteomes" id="UP000317078"/>
    </source>
</evidence>
<protein>
    <submittedName>
        <fullName evidence="3">Transposase</fullName>
    </submittedName>
</protein>
<dbReference type="AlphaFoldDB" id="A0A502FW52"/>
<dbReference type="EMBL" id="RCZP01000015">
    <property type="protein sequence ID" value="TPG53659.1"/>
    <property type="molecule type" value="Genomic_DNA"/>
</dbReference>
<evidence type="ECO:0000313" key="3">
    <source>
        <dbReference type="EMBL" id="TPG53659.1"/>
    </source>
</evidence>
<gene>
    <name evidence="3" type="ORF">EAH89_15750</name>
</gene>
<feature type="region of interest" description="Disordered" evidence="1">
    <location>
        <begin position="603"/>
        <end position="708"/>
    </location>
</feature>
<dbReference type="PANTHER" id="PTHR35004">
    <property type="entry name" value="TRANSPOSASE RV3428C-RELATED"/>
    <property type="match status" value="1"/>
</dbReference>
<dbReference type="Pfam" id="PF00665">
    <property type="entry name" value="rve"/>
    <property type="match status" value="1"/>
</dbReference>
<proteinExistence type="predicted"/>
<feature type="compositionally biased region" description="Low complexity" evidence="1">
    <location>
        <begin position="667"/>
        <end position="701"/>
    </location>
</feature>
<feature type="compositionally biased region" description="Basic and acidic residues" evidence="1">
    <location>
        <begin position="603"/>
        <end position="640"/>
    </location>
</feature>
<dbReference type="InterPro" id="IPR001584">
    <property type="entry name" value="Integrase_cat-core"/>
</dbReference>
<name>A0A502FW52_9PROT</name>
<comment type="caution">
    <text evidence="3">The sequence shown here is derived from an EMBL/GenBank/DDBJ whole genome shotgun (WGS) entry which is preliminary data.</text>
</comment>
<sequence>MAASLLIEPGRWFRYDGQAIVFRKRARDAATTHIFERPDGVPVVLSSEDLRTARYENRLVDHIDANLAVGEADKATRARTTMDSADPKTLDEADRWLDYIQEWQLTQLPRSERYLGPLIQTVHARRVAELAKVGRTEAPVSASQLKRRIADYLACGKNPDAVVNQHRRKGNRRPRLTQTIRSIIAEQIDEKYLVRHGCGIAALHRAIGEAVRATNKQLSAEAQQNEPSYDATSDAVARLCPFTVDYHREGPLVARERWRGIGSGIVTTHANEVWEIDDTKIDLICLAEDGVTVIGRPWLTVVIDRHTRMIMAFVLSFTPPDTHTAMEVMRRAMLPKEEWLSKYPNIKSRWPAEGGPIAVHVDNGKHYNSHAFKRALTRLGIAHRTMPVLRAWYKGVVERLFGTIARQVFHIVPGTTYANIYDRDKEQPPEEVAVATVVEIDAKLLEWVVEDYQFRHHKGIDMTPNRLWHQSAREHPFPLPRTRADIEGALSLVTARTLRKDGLEFFGLLYTSEHVVRLRMVPKHDRVREVVIRINRENLEAIEFLDTVTDVNEEHWRPAYVKRSQLKQVEGRSLEEYLLARALRNANPEEYGDRDPDFERTYEKLDENRRKATASDRLADRARAEAERERLLKDARRNSDPRANPAVAPDPGQDLQSLIDAELPRQVVARADSAASAASAASASVPAPAEFTASQRSLTSTTRRKRKE</sequence>
<accession>A0A502FW52</accession>
<dbReference type="GO" id="GO:0003676">
    <property type="term" value="F:nucleic acid binding"/>
    <property type="evidence" value="ECO:0007669"/>
    <property type="project" value="InterPro"/>
</dbReference>
<dbReference type="GO" id="GO:0015074">
    <property type="term" value="P:DNA integration"/>
    <property type="evidence" value="ECO:0007669"/>
    <property type="project" value="InterPro"/>
</dbReference>
<dbReference type="InterPro" id="IPR036397">
    <property type="entry name" value="RNaseH_sf"/>
</dbReference>
<dbReference type="PANTHER" id="PTHR35004:SF6">
    <property type="entry name" value="TRANSPOSASE"/>
    <property type="match status" value="1"/>
</dbReference>
<dbReference type="OrthoDB" id="5287589at2"/>
<dbReference type="Proteomes" id="UP000317078">
    <property type="component" value="Unassembled WGS sequence"/>
</dbReference>